<dbReference type="PANTHER" id="PTHR16502">
    <property type="entry name" value="KERATINOCYTE-ASSOCIATED TRANSMEMBRANE PROTEIN 2"/>
    <property type="match status" value="1"/>
</dbReference>
<keyword evidence="2" id="KW-1133">Transmembrane helix</keyword>
<feature type="compositionally biased region" description="Polar residues" evidence="1">
    <location>
        <begin position="304"/>
        <end position="320"/>
    </location>
</feature>
<evidence type="ECO:0000256" key="1">
    <source>
        <dbReference type="SAM" id="MobiDB-lite"/>
    </source>
</evidence>
<dbReference type="Proteomes" id="UP001195483">
    <property type="component" value="Unassembled WGS sequence"/>
</dbReference>
<gene>
    <name evidence="4" type="ORF">CHS0354_019482</name>
</gene>
<keyword evidence="2" id="KW-0812">Transmembrane</keyword>
<sequence>MTFIMLFSFILLAWTHLVGIGASDRCIMQLSLKYSNEAQYCSSDLDHFQSKYRANVCDEIMQLFDEICLFYRSDTPFSMPETQNVSKENCVIHCADINFKYILSVVDISNTSCTTLCTVDPGTVAVLLTSFQLRNLIADLKQKGVKKDVTVKNSTPVQLPILTSKVAVEPTVSEEPDVKSSNSAAGNDNSAPKEDVKKLFIGNNDSAPKEDEVKKPNIAAGNNNSAPKEEDVKKLNIAAGNDNSAPKEDVKKTNIGRASPLPTKSDRISTTTDAGEMKTSPTKTDVKLTTKAAGENYSKPIEPATTTAGQKGKGLSSTKLSVNRTTTVERNPASTGIAVMESTEMDEDGNVNEDAGEMKTSPTKTDVKLTTKGSNKSDEKNEEKFNEEYEELGEHPSPGDGPRKTGEKDETSKLDDTPSSYHFLIYFLAFIVLCVAAYIVFHNKHKIIAFIIEGKQGRRGGRPSTKQYTPLKSKVEDVMPFIEKSTTQSNYIY</sequence>
<evidence type="ECO:0000313" key="5">
    <source>
        <dbReference type="Proteomes" id="UP001195483"/>
    </source>
</evidence>
<feature type="transmembrane region" description="Helical" evidence="2">
    <location>
        <begin position="421"/>
        <end position="441"/>
    </location>
</feature>
<organism evidence="4 5">
    <name type="scientific">Potamilus streckersoni</name>
    <dbReference type="NCBI Taxonomy" id="2493646"/>
    <lineage>
        <taxon>Eukaryota</taxon>
        <taxon>Metazoa</taxon>
        <taxon>Spiralia</taxon>
        <taxon>Lophotrochozoa</taxon>
        <taxon>Mollusca</taxon>
        <taxon>Bivalvia</taxon>
        <taxon>Autobranchia</taxon>
        <taxon>Heteroconchia</taxon>
        <taxon>Palaeoheterodonta</taxon>
        <taxon>Unionida</taxon>
        <taxon>Unionoidea</taxon>
        <taxon>Unionidae</taxon>
        <taxon>Ambleminae</taxon>
        <taxon>Lampsilini</taxon>
        <taxon>Potamilus</taxon>
    </lineage>
</organism>
<protein>
    <recommendedName>
        <fullName evidence="6">Trans-Golgi network integral membrane protein 2</fullName>
    </recommendedName>
</protein>
<keyword evidence="5" id="KW-1185">Reference proteome</keyword>
<feature type="compositionally biased region" description="Acidic residues" evidence="1">
    <location>
        <begin position="343"/>
        <end position="355"/>
    </location>
</feature>
<feature type="compositionally biased region" description="Low complexity" evidence="1">
    <location>
        <begin position="180"/>
        <end position="190"/>
    </location>
</feature>
<keyword evidence="3" id="KW-0732">Signal</keyword>
<reference evidence="4" key="1">
    <citation type="journal article" date="2021" name="Genome Biol. Evol.">
        <title>A High-Quality Reference Genome for a Parasitic Bivalve with Doubly Uniparental Inheritance (Bivalvia: Unionida).</title>
        <authorList>
            <person name="Smith C.H."/>
        </authorList>
    </citation>
    <scope>NUCLEOTIDE SEQUENCE</scope>
    <source>
        <strain evidence="4">CHS0354</strain>
    </source>
</reference>
<feature type="compositionally biased region" description="Basic and acidic residues" evidence="1">
    <location>
        <begin position="401"/>
        <end position="415"/>
    </location>
</feature>
<feature type="region of interest" description="Disordered" evidence="1">
    <location>
        <begin position="342"/>
        <end position="415"/>
    </location>
</feature>
<feature type="compositionally biased region" description="Polar residues" evidence="1">
    <location>
        <begin position="268"/>
        <end position="283"/>
    </location>
</feature>
<dbReference type="AlphaFoldDB" id="A0AAE0SGX9"/>
<keyword evidence="2" id="KW-0472">Membrane</keyword>
<accession>A0AAE0SGX9</accession>
<feature type="signal peptide" evidence="3">
    <location>
        <begin position="1"/>
        <end position="15"/>
    </location>
</feature>
<reference evidence="4" key="2">
    <citation type="journal article" date="2021" name="Genome Biol. Evol.">
        <title>Developing a high-quality reference genome for a parasitic bivalve with doubly uniparental inheritance (Bivalvia: Unionida).</title>
        <authorList>
            <person name="Smith C.H."/>
        </authorList>
    </citation>
    <scope>NUCLEOTIDE SEQUENCE</scope>
    <source>
        <strain evidence="4">CHS0354</strain>
        <tissue evidence="4">Mantle</tissue>
    </source>
</reference>
<reference evidence="4" key="3">
    <citation type="submission" date="2023-05" db="EMBL/GenBank/DDBJ databases">
        <authorList>
            <person name="Smith C.H."/>
        </authorList>
    </citation>
    <scope>NUCLEOTIDE SEQUENCE</scope>
    <source>
        <strain evidence="4">CHS0354</strain>
        <tissue evidence="4">Mantle</tissue>
    </source>
</reference>
<dbReference type="InterPro" id="IPR037645">
    <property type="entry name" value="KCT2"/>
</dbReference>
<name>A0AAE0SGX9_9BIVA</name>
<dbReference type="EMBL" id="JAEAOA010001196">
    <property type="protein sequence ID" value="KAK3591717.1"/>
    <property type="molecule type" value="Genomic_DNA"/>
</dbReference>
<feature type="region of interest" description="Disordered" evidence="1">
    <location>
        <begin position="170"/>
        <end position="320"/>
    </location>
</feature>
<dbReference type="PANTHER" id="PTHR16502:SF0">
    <property type="entry name" value="KERATINOCYTE-ASSOCIATED TRANSMEMBRANE PROTEIN 2"/>
    <property type="match status" value="1"/>
</dbReference>
<feature type="chain" id="PRO_5042271416" description="Trans-Golgi network integral membrane protein 2" evidence="3">
    <location>
        <begin position="16"/>
        <end position="493"/>
    </location>
</feature>
<evidence type="ECO:0000256" key="2">
    <source>
        <dbReference type="SAM" id="Phobius"/>
    </source>
</evidence>
<evidence type="ECO:0008006" key="6">
    <source>
        <dbReference type="Google" id="ProtNLM"/>
    </source>
</evidence>
<comment type="caution">
    <text evidence="4">The sequence shown here is derived from an EMBL/GenBank/DDBJ whole genome shotgun (WGS) entry which is preliminary data.</text>
</comment>
<proteinExistence type="predicted"/>
<evidence type="ECO:0000256" key="3">
    <source>
        <dbReference type="SAM" id="SignalP"/>
    </source>
</evidence>
<evidence type="ECO:0000313" key="4">
    <source>
        <dbReference type="EMBL" id="KAK3591717.1"/>
    </source>
</evidence>
<feature type="compositionally biased region" description="Basic and acidic residues" evidence="1">
    <location>
        <begin position="365"/>
        <end position="387"/>
    </location>
</feature>